<reference evidence="2 4" key="2">
    <citation type="submission" date="2007-08" db="EMBL/GenBank/DDBJ databases">
        <authorList>
            <person name="Fulton L."/>
            <person name="Clifton S."/>
            <person name="Fulton B."/>
            <person name="Xu J."/>
            <person name="Minx P."/>
            <person name="Pepin K.H."/>
            <person name="Johnson M."/>
            <person name="Thiruvilangam P."/>
            <person name="Bhonagiri V."/>
            <person name="Nash W.E."/>
            <person name="Wang C."/>
            <person name="Mardis E.R."/>
            <person name="Wilson R.K."/>
        </authorList>
    </citation>
    <scope>NUCLEOTIDE SEQUENCE [LARGE SCALE GENOMIC DNA]</scope>
    <source>
        <strain evidence="2 4">DSM 753</strain>
    </source>
</reference>
<feature type="transmembrane region" description="Helical" evidence="1">
    <location>
        <begin position="93"/>
        <end position="111"/>
    </location>
</feature>
<dbReference type="EMBL" id="NOXF01000010">
    <property type="protein sequence ID" value="PEQ23877.1"/>
    <property type="molecule type" value="Genomic_DNA"/>
</dbReference>
<dbReference type="eggNOG" id="ENOG502Z87R">
    <property type="taxonomic scope" value="Bacteria"/>
</dbReference>
<keyword evidence="1" id="KW-1133">Transmembrane helix</keyword>
<feature type="transmembrane region" description="Helical" evidence="1">
    <location>
        <begin position="191"/>
        <end position="208"/>
    </location>
</feature>
<comment type="caution">
    <text evidence="2">The sequence shown here is derived from an EMBL/GenBank/DDBJ whole genome shotgun (WGS) entry which is preliminary data.</text>
</comment>
<gene>
    <name evidence="3" type="ORF">CH238_12050</name>
    <name evidence="2" type="ORF">CLOLEP_01317</name>
</gene>
<evidence type="ECO:0000313" key="4">
    <source>
        <dbReference type="Proteomes" id="UP000003490"/>
    </source>
</evidence>
<dbReference type="EMBL" id="ABCB02000017">
    <property type="protein sequence ID" value="EDO61810.1"/>
    <property type="molecule type" value="Genomic_DNA"/>
</dbReference>
<feature type="transmembrane region" description="Helical" evidence="1">
    <location>
        <begin position="223"/>
        <end position="245"/>
    </location>
</feature>
<feature type="transmembrane region" description="Helical" evidence="1">
    <location>
        <begin position="158"/>
        <end position="179"/>
    </location>
</feature>
<reference evidence="3 5" key="3">
    <citation type="submission" date="2017-07" db="EMBL/GenBank/DDBJ databases">
        <title>Prevalence of linear plasmids in Cutibacterium (Propionibacterium) acnes isolates obtained from prostatic tissue.</title>
        <authorList>
            <person name="Davidsson S."/>
            <person name="Carlsson J."/>
            <person name="Molling P."/>
            <person name="Andren O."/>
            <person name="Andersson S.-O."/>
            <person name="Brzuszkiewicz E."/>
            <person name="Poehlein A."/>
            <person name="Al-Zeer M."/>
            <person name="Brinkmann V."/>
            <person name="Scavenius C."/>
            <person name="Nazipi S."/>
            <person name="Soderquist B."/>
            <person name="Bruggemann H."/>
        </authorList>
    </citation>
    <scope>NUCLEOTIDE SEQUENCE [LARGE SCALE GENOMIC DNA]</scope>
    <source>
        <strain evidence="3 5">DSM 753</strain>
    </source>
</reference>
<evidence type="ECO:0000256" key="1">
    <source>
        <dbReference type="SAM" id="Phobius"/>
    </source>
</evidence>
<keyword evidence="5" id="KW-1185">Reference proteome</keyword>
<dbReference type="InterPro" id="IPR046108">
    <property type="entry name" value="TrbL_5"/>
</dbReference>
<keyword evidence="1" id="KW-0472">Membrane</keyword>
<keyword evidence="1" id="KW-0812">Transmembrane</keyword>
<reference evidence="2 4" key="1">
    <citation type="submission" date="2007-08" db="EMBL/GenBank/DDBJ databases">
        <title>Draft genome sequence of Clostridium leptum (DSM 753).</title>
        <authorList>
            <person name="Sudarsanam P."/>
            <person name="Ley R."/>
            <person name="Guruge J."/>
            <person name="Turnbaugh P.J."/>
            <person name="Mahowald M."/>
            <person name="Liep D."/>
            <person name="Gordon J."/>
        </authorList>
    </citation>
    <scope>NUCLEOTIDE SEQUENCE [LARGE SCALE GENOMIC DNA]</scope>
    <source>
        <strain evidence="2 4">DSM 753</strain>
    </source>
</reference>
<sequence>MDTIINQMFEITIKKIFEFCVNTIQSLIDLLTDLSDTLFQSAYVQGLLSFFQYFGYCLFIIACIIGIFEMVIQYQNGDGSAARSLFMNFIKGLMAALLFTTLPVLLFQFVLELQKYITVALTGSMDLDGQMLNAIEQIGIILNGGELPPGSETGAAGVTIPAGQMAITLLIVVILLVYVSIKVVFGNIKRGGILLIITCIGSFHMFNVPRGYFDAFFGWCKQVIALCFTAFFQNILYVLGILLMADTAYLPGFALLLAAAEVPRIAQQFGLDTSAKGNIMGAVHTVSTVKHIFTKVR</sequence>
<dbReference type="OrthoDB" id="9778755at2"/>
<accession>A7VRY0</accession>
<organism evidence="2 4">
    <name type="scientific">[Clostridium] leptum DSM 753</name>
    <dbReference type="NCBI Taxonomy" id="428125"/>
    <lineage>
        <taxon>Bacteria</taxon>
        <taxon>Bacillati</taxon>
        <taxon>Bacillota</taxon>
        <taxon>Clostridia</taxon>
        <taxon>Eubacteriales</taxon>
        <taxon>Oscillospiraceae</taxon>
        <taxon>Oscillospiraceae incertae sedis</taxon>
    </lineage>
</organism>
<dbReference type="Proteomes" id="UP000220611">
    <property type="component" value="Unassembled WGS sequence"/>
</dbReference>
<evidence type="ECO:0000313" key="2">
    <source>
        <dbReference type="EMBL" id="EDO61810.1"/>
    </source>
</evidence>
<dbReference type="AlphaFoldDB" id="A7VRY0"/>
<evidence type="ECO:0000313" key="5">
    <source>
        <dbReference type="Proteomes" id="UP000220611"/>
    </source>
</evidence>
<proteinExistence type="predicted"/>
<protein>
    <recommendedName>
        <fullName evidence="6">TrbL/VirB6 plasmid conjugal transfer protein</fullName>
    </recommendedName>
</protein>
<evidence type="ECO:0008006" key="6">
    <source>
        <dbReference type="Google" id="ProtNLM"/>
    </source>
</evidence>
<dbReference type="HOGENOM" id="CLU_080674_0_0_9"/>
<evidence type="ECO:0000313" key="3">
    <source>
        <dbReference type="EMBL" id="PEQ23877.1"/>
    </source>
</evidence>
<feature type="transmembrane region" description="Helical" evidence="1">
    <location>
        <begin position="53"/>
        <end position="72"/>
    </location>
</feature>
<name>A7VRY0_9FIRM</name>
<dbReference type="Proteomes" id="UP000003490">
    <property type="component" value="Unassembled WGS sequence"/>
</dbReference>
<dbReference type="Pfam" id="PF19511">
    <property type="entry name" value="TrbL_5"/>
    <property type="match status" value="1"/>
</dbReference>